<proteinExistence type="predicted"/>
<accession>A0AAN9MHB8</accession>
<keyword evidence="1" id="KW-1133">Transmembrane helix</keyword>
<keyword evidence="1" id="KW-0472">Membrane</keyword>
<protein>
    <submittedName>
        <fullName evidence="2">Uncharacterized protein</fullName>
    </submittedName>
</protein>
<dbReference type="Proteomes" id="UP001374584">
    <property type="component" value="Unassembled WGS sequence"/>
</dbReference>
<name>A0AAN9MHB8_PHACN</name>
<dbReference type="AlphaFoldDB" id="A0AAN9MHB8"/>
<keyword evidence="3" id="KW-1185">Reference proteome</keyword>
<organism evidence="2 3">
    <name type="scientific">Phaseolus coccineus</name>
    <name type="common">Scarlet runner bean</name>
    <name type="synonym">Phaseolus multiflorus</name>
    <dbReference type="NCBI Taxonomy" id="3886"/>
    <lineage>
        <taxon>Eukaryota</taxon>
        <taxon>Viridiplantae</taxon>
        <taxon>Streptophyta</taxon>
        <taxon>Embryophyta</taxon>
        <taxon>Tracheophyta</taxon>
        <taxon>Spermatophyta</taxon>
        <taxon>Magnoliopsida</taxon>
        <taxon>eudicotyledons</taxon>
        <taxon>Gunneridae</taxon>
        <taxon>Pentapetalae</taxon>
        <taxon>rosids</taxon>
        <taxon>fabids</taxon>
        <taxon>Fabales</taxon>
        <taxon>Fabaceae</taxon>
        <taxon>Papilionoideae</taxon>
        <taxon>50 kb inversion clade</taxon>
        <taxon>NPAAA clade</taxon>
        <taxon>indigoferoid/millettioid clade</taxon>
        <taxon>Phaseoleae</taxon>
        <taxon>Phaseolus</taxon>
    </lineage>
</organism>
<gene>
    <name evidence="2" type="ORF">VNO80_18254</name>
</gene>
<evidence type="ECO:0000256" key="1">
    <source>
        <dbReference type="SAM" id="Phobius"/>
    </source>
</evidence>
<reference evidence="2 3" key="1">
    <citation type="submission" date="2024-01" db="EMBL/GenBank/DDBJ databases">
        <title>The genomes of 5 underutilized Papilionoideae crops provide insights into root nodulation and disease resistanc.</title>
        <authorList>
            <person name="Jiang F."/>
        </authorList>
    </citation>
    <scope>NUCLEOTIDE SEQUENCE [LARGE SCALE GENOMIC DNA]</scope>
    <source>
        <strain evidence="2">JINMINGXINNONG_FW02</strain>
        <tissue evidence="2">Leaves</tissue>
    </source>
</reference>
<evidence type="ECO:0000313" key="3">
    <source>
        <dbReference type="Proteomes" id="UP001374584"/>
    </source>
</evidence>
<comment type="caution">
    <text evidence="2">The sequence shown here is derived from an EMBL/GenBank/DDBJ whole genome shotgun (WGS) entry which is preliminary data.</text>
</comment>
<sequence>MIDNFSCSHGFMEGYIFHVMWGFEYFASFFLGEVTLGCFTVELGTHTMFRCLCIFCHCVIFVIRLGTPMSCRFYFLKFLTVKVFPLDVCLLESENFSLAVSAEF</sequence>
<evidence type="ECO:0000313" key="2">
    <source>
        <dbReference type="EMBL" id="KAK7352824.1"/>
    </source>
</evidence>
<feature type="transmembrane region" description="Helical" evidence="1">
    <location>
        <begin position="15"/>
        <end position="39"/>
    </location>
</feature>
<keyword evidence="1" id="KW-0812">Transmembrane</keyword>
<feature type="transmembrane region" description="Helical" evidence="1">
    <location>
        <begin position="51"/>
        <end position="75"/>
    </location>
</feature>
<dbReference type="EMBL" id="JAYMYR010000007">
    <property type="protein sequence ID" value="KAK7352824.1"/>
    <property type="molecule type" value="Genomic_DNA"/>
</dbReference>